<dbReference type="InterPro" id="IPR006015">
    <property type="entry name" value="Universal_stress_UspA"/>
</dbReference>
<reference evidence="2 3" key="1">
    <citation type="submission" date="2023-10" db="EMBL/GenBank/DDBJ databases">
        <title>Chromosome-scale genome assembly provides insights into flower coloration mechanisms of Canna indica.</title>
        <authorList>
            <person name="Li C."/>
        </authorList>
    </citation>
    <scope>NUCLEOTIDE SEQUENCE [LARGE SCALE GENOMIC DNA]</scope>
    <source>
        <tissue evidence="2">Flower</tissue>
    </source>
</reference>
<dbReference type="Proteomes" id="UP001327560">
    <property type="component" value="Chromosome 2"/>
</dbReference>
<accession>A0AAQ3JX20</accession>
<evidence type="ECO:0000313" key="3">
    <source>
        <dbReference type="Proteomes" id="UP001327560"/>
    </source>
</evidence>
<protein>
    <submittedName>
        <fullName evidence="2">Universal stress protein PHOS34-like</fullName>
    </submittedName>
</protein>
<dbReference type="SUPFAM" id="SSF52402">
    <property type="entry name" value="Adenine nucleotide alpha hydrolases-like"/>
    <property type="match status" value="1"/>
</dbReference>
<proteinExistence type="predicted"/>
<name>A0AAQ3JX20_9LILI</name>
<dbReference type="EMBL" id="CP136891">
    <property type="protein sequence ID" value="WOK97611.1"/>
    <property type="molecule type" value="Genomic_DNA"/>
</dbReference>
<dbReference type="InterPro" id="IPR014729">
    <property type="entry name" value="Rossmann-like_a/b/a_fold"/>
</dbReference>
<gene>
    <name evidence="2" type="ORF">Cni_G06319</name>
</gene>
<organism evidence="2 3">
    <name type="scientific">Canna indica</name>
    <name type="common">Indian-shot</name>
    <dbReference type="NCBI Taxonomy" id="4628"/>
    <lineage>
        <taxon>Eukaryota</taxon>
        <taxon>Viridiplantae</taxon>
        <taxon>Streptophyta</taxon>
        <taxon>Embryophyta</taxon>
        <taxon>Tracheophyta</taxon>
        <taxon>Spermatophyta</taxon>
        <taxon>Magnoliopsida</taxon>
        <taxon>Liliopsida</taxon>
        <taxon>Zingiberales</taxon>
        <taxon>Cannaceae</taxon>
        <taxon>Canna</taxon>
    </lineage>
</organism>
<dbReference type="Pfam" id="PF00582">
    <property type="entry name" value="Usp"/>
    <property type="match status" value="1"/>
</dbReference>
<dbReference type="AlphaFoldDB" id="A0AAQ3JX20"/>
<dbReference type="Gene3D" id="3.40.50.620">
    <property type="entry name" value="HUPs"/>
    <property type="match status" value="1"/>
</dbReference>
<evidence type="ECO:0000313" key="2">
    <source>
        <dbReference type="EMBL" id="WOK97611.1"/>
    </source>
</evidence>
<evidence type="ECO:0000259" key="1">
    <source>
        <dbReference type="Pfam" id="PF00582"/>
    </source>
</evidence>
<dbReference type="PANTHER" id="PTHR46100:SF17">
    <property type="entry name" value="ADENINE NUCLEOTIDE ALPHA HYDROLASE-LIKE SUPERFAMILY PROTEIN"/>
    <property type="match status" value="1"/>
</dbReference>
<dbReference type="PANTHER" id="PTHR46100">
    <property type="entry name" value="IMP2'P"/>
    <property type="match status" value="1"/>
</dbReference>
<feature type="domain" description="UspA" evidence="1">
    <location>
        <begin position="2"/>
        <end position="155"/>
    </location>
</feature>
<dbReference type="CDD" id="cd23659">
    <property type="entry name" value="USP_At3g01520-like"/>
    <property type="match status" value="1"/>
</dbReference>
<dbReference type="InterPro" id="IPR006016">
    <property type="entry name" value="UspA"/>
</dbReference>
<keyword evidence="3" id="KW-1185">Reference proteome</keyword>
<dbReference type="PRINTS" id="PR01438">
    <property type="entry name" value="UNVRSLSTRESS"/>
</dbReference>
<sequence>MRNLGVAVDFSPCSRAALRWASDNLVRGGDRVVVVHVNSCYQNEQGIVHLWEHTGSPFIPLNEFCDPTVGKKYGVAPDSETLEILRRMANQKKVEVVAKIYYGDAKAMLCEAIDKIPLHYLVVGSRALSKLKRALLGSVSSHVVSNAVCPVTVVKH</sequence>